<dbReference type="InterPro" id="IPR019791">
    <property type="entry name" value="Haem_peroxidase_animal"/>
</dbReference>
<dbReference type="GO" id="GO:0005506">
    <property type="term" value="F:iron ion binding"/>
    <property type="evidence" value="ECO:0007669"/>
    <property type="project" value="InterPro"/>
</dbReference>
<evidence type="ECO:0000256" key="3">
    <source>
        <dbReference type="ARBA" id="ARBA00023002"/>
    </source>
</evidence>
<dbReference type="InterPro" id="IPR034812">
    <property type="entry name" value="Ppo-like_N"/>
</dbReference>
<dbReference type="CDD" id="cd20612">
    <property type="entry name" value="CYP_LDS-like_C"/>
    <property type="match status" value="1"/>
</dbReference>
<evidence type="ECO:0000256" key="1">
    <source>
        <dbReference type="ARBA" id="ARBA00022723"/>
    </source>
</evidence>
<dbReference type="OMA" id="NTEYART"/>
<keyword evidence="5" id="KW-0349">Heme</keyword>
<dbReference type="GO" id="GO:0020037">
    <property type="term" value="F:heme binding"/>
    <property type="evidence" value="ECO:0007669"/>
    <property type="project" value="InterPro"/>
</dbReference>
<dbReference type="Gene3D" id="1.10.630.10">
    <property type="entry name" value="Cytochrome P450"/>
    <property type="match status" value="1"/>
</dbReference>
<dbReference type="InterPro" id="IPR050783">
    <property type="entry name" value="Oxylipin_biosynth_metab"/>
</dbReference>
<dbReference type="STRING" id="454130.A0A0U5FU78"/>
<dbReference type="GO" id="GO:0004497">
    <property type="term" value="F:monooxygenase activity"/>
    <property type="evidence" value="ECO:0007669"/>
    <property type="project" value="InterPro"/>
</dbReference>
<dbReference type="GO" id="GO:0004601">
    <property type="term" value="F:peroxidase activity"/>
    <property type="evidence" value="ECO:0007669"/>
    <property type="project" value="UniProtKB-KW"/>
</dbReference>
<dbReference type="InterPro" id="IPR036396">
    <property type="entry name" value="Cyt_P450_sf"/>
</dbReference>
<keyword evidence="4 5" id="KW-0408">Iron</keyword>
<sequence>MWPEKQSKGSSSTPYYQNGTRPGMPDGPAKSASSSGMSHDEAKPEKAGVVDGLRDALKVMQLASRPLPTDTGDGSYVTDGHYGGSLWADIRALGIEDASTIKDLIETTARGPLVDDKTMLMERIIRLVAKMPDKSQNRDLATHKFLAKLWDSLPHPPLSYVGDKYAYRSADGSENNPVLPRLGAADTEYARTTEPSKIRPPNMPDPGLIFDSIFARDTFKPHPNNVSSFFFTWASLIIHDIFQTDPAHPEKNRTSSYLDLSILYGDNQDEQNQMRTFADGKIKADSFSEPRLHALPAASGVVLIMLNRFHNHVAAQLAAINENNRFKKPESETLDPAEARAAIAKYDNDLFQTARLITCGMYINITLHDYLRTIINLNRDNSTWNLDPRTSEEHDPVASAQGNQCSVEFNLAYRWHSTISQQDELWAEKAYQEIVGVQGKDATKEQLMRGMKGMAGKIDKDPSKRTFGGMKRQSDGKFRDAELVDILTRAIEEVAGSFGPRNVPKVLRTVEILGIEQARKWNVGTLNEFRKFFDLKPYETFEEINSDPGIADQLRHLYERPDYVELYPGIVAEEPKSPMVPGVGIAPGYTVSRAVLSDAVALVRGDRFYTKEFNAKNMTNWGFAEAKYDMDINQGCCFYRLALRAFPRWFRYNSIYIHYPMTIPRENSVIMRTLGREQDYTWYRPAYSPPRTDVFNYHNVRRILEDPSNFRVVWGEATAYVFGERGWDFMLSGDAPSHATQRDIMSRSLYQAHWHDAVKQFYLEITQQLLVEKSCRIGNVNQVDITRDVGNLAHVHFAANIFSLPLKTDTNPHGVFTEHEMFEIMALIFTAIFFDVDPVKSFFLRHKAREAAEKFGKLVEMKVKAISNSGFLATVLGKRRANKNALYHYGVHMVERLLHSGLDAEQVTWSQILPTAISMVPNQAQVFTQIIDYYLSDRGRQHLPDINRVAKEDTPASDEILLRYCMEAIRLNGVFGSYRESQTGLSLEDKHGLVQIKPGDKVFVSFVDANKDPNIFPNAYEVDLTRPMESYIHYGVGPHSCLGGDASKVALTAMLRVVGRLDNLRPAPGPQGNLKKIKRENGFYTYMREDESSFYAFPMSWKLHYDGPASDLEHEQILCNGLGHWRN</sequence>
<dbReference type="Gene3D" id="1.10.640.10">
    <property type="entry name" value="Haem peroxidase domain superfamily, animal type"/>
    <property type="match status" value="1"/>
</dbReference>
<dbReference type="CDD" id="cd09817">
    <property type="entry name" value="linoleate_diol_synthase_like"/>
    <property type="match status" value="1"/>
</dbReference>
<feature type="binding site" description="axial binding residue" evidence="5">
    <location>
        <position position="416"/>
    </location>
    <ligand>
        <name>heme b</name>
        <dbReference type="ChEBI" id="CHEBI:60344"/>
    </ligand>
    <ligandPart>
        <name>Fe</name>
        <dbReference type="ChEBI" id="CHEBI:18248"/>
    </ligandPart>
</feature>
<dbReference type="EMBL" id="CDMC01000003">
    <property type="protein sequence ID" value="CEL02141.1"/>
    <property type="molecule type" value="Genomic_DNA"/>
</dbReference>
<keyword evidence="7" id="KW-0575">Peroxidase</keyword>
<feature type="compositionally biased region" description="Basic and acidic residues" evidence="6">
    <location>
        <begin position="38"/>
        <end position="47"/>
    </location>
</feature>
<name>A0A0U5FU78_ASPCI</name>
<proteinExistence type="predicted"/>
<gene>
    <name evidence="7" type="ORF">ASPCAL03313</name>
</gene>
<feature type="compositionally biased region" description="Polar residues" evidence="6">
    <location>
        <begin position="8"/>
        <end position="20"/>
    </location>
</feature>
<dbReference type="GO" id="GO:0006631">
    <property type="term" value="P:fatty acid metabolic process"/>
    <property type="evidence" value="ECO:0007669"/>
    <property type="project" value="UniProtKB-ARBA"/>
</dbReference>
<dbReference type="AlphaFoldDB" id="A0A0U5FU78"/>
<evidence type="ECO:0000256" key="5">
    <source>
        <dbReference type="PIRSR" id="PIRSR619791-2"/>
    </source>
</evidence>
<dbReference type="Proteomes" id="UP000054771">
    <property type="component" value="Unassembled WGS sequence"/>
</dbReference>
<protein>
    <submittedName>
        <fullName evidence="7">Putative Animal haem peroxidase family protein</fullName>
    </submittedName>
</protein>
<dbReference type="OrthoDB" id="823504at2759"/>
<keyword evidence="8" id="KW-1185">Reference proteome</keyword>
<dbReference type="PANTHER" id="PTHR11903">
    <property type="entry name" value="PROSTAGLANDIN G/H SYNTHASE"/>
    <property type="match status" value="1"/>
</dbReference>
<dbReference type="InterPro" id="IPR010255">
    <property type="entry name" value="Haem_peroxidase_sf"/>
</dbReference>
<dbReference type="GO" id="GO:0016705">
    <property type="term" value="F:oxidoreductase activity, acting on paired donors, with incorporation or reduction of molecular oxygen"/>
    <property type="evidence" value="ECO:0007669"/>
    <property type="project" value="InterPro"/>
</dbReference>
<feature type="region of interest" description="Disordered" evidence="6">
    <location>
        <begin position="1"/>
        <end position="47"/>
    </location>
</feature>
<dbReference type="PRINTS" id="PR00457">
    <property type="entry name" value="ANPEROXIDASE"/>
</dbReference>
<evidence type="ECO:0000256" key="6">
    <source>
        <dbReference type="SAM" id="MobiDB-lite"/>
    </source>
</evidence>
<evidence type="ECO:0000256" key="2">
    <source>
        <dbReference type="ARBA" id="ARBA00022964"/>
    </source>
</evidence>
<reference evidence="8" key="1">
    <citation type="journal article" date="2016" name="Genome Announc.">
        <title>Draft genome sequences of fungus Aspergillus calidoustus.</title>
        <authorList>
            <person name="Horn F."/>
            <person name="Linde J."/>
            <person name="Mattern D.J."/>
            <person name="Walther G."/>
            <person name="Guthke R."/>
            <person name="Scherlach K."/>
            <person name="Martin K."/>
            <person name="Brakhage A.A."/>
            <person name="Petzke L."/>
            <person name="Valiante V."/>
        </authorList>
    </citation>
    <scope>NUCLEOTIDE SEQUENCE [LARGE SCALE GENOMIC DNA]</scope>
    <source>
        <strain evidence="8">SF006504</strain>
    </source>
</reference>
<dbReference type="PANTHER" id="PTHR11903:SF13">
    <property type="entry name" value="LINOLEATE 10R-LIPOXYGENASE"/>
    <property type="match status" value="1"/>
</dbReference>
<keyword evidence="3" id="KW-0560">Oxidoreductase</keyword>
<evidence type="ECO:0000313" key="7">
    <source>
        <dbReference type="EMBL" id="CEL02141.1"/>
    </source>
</evidence>
<dbReference type="PROSITE" id="PS50292">
    <property type="entry name" value="PEROXIDASE_3"/>
    <property type="match status" value="1"/>
</dbReference>
<dbReference type="Pfam" id="PF03098">
    <property type="entry name" value="An_peroxidase"/>
    <property type="match status" value="2"/>
</dbReference>
<dbReference type="GO" id="GO:0051213">
    <property type="term" value="F:dioxygenase activity"/>
    <property type="evidence" value="ECO:0007669"/>
    <property type="project" value="UniProtKB-KW"/>
</dbReference>
<keyword evidence="1 5" id="KW-0479">Metal-binding</keyword>
<accession>A0A0U5FU78</accession>
<dbReference type="SUPFAM" id="SSF48264">
    <property type="entry name" value="Cytochrome P450"/>
    <property type="match status" value="1"/>
</dbReference>
<evidence type="ECO:0000313" key="8">
    <source>
        <dbReference type="Proteomes" id="UP000054771"/>
    </source>
</evidence>
<dbReference type="SUPFAM" id="SSF48113">
    <property type="entry name" value="Heme-dependent peroxidases"/>
    <property type="match status" value="1"/>
</dbReference>
<dbReference type="GO" id="GO:0006979">
    <property type="term" value="P:response to oxidative stress"/>
    <property type="evidence" value="ECO:0007669"/>
    <property type="project" value="InterPro"/>
</dbReference>
<dbReference type="InterPro" id="IPR037120">
    <property type="entry name" value="Haem_peroxidase_sf_animal"/>
</dbReference>
<evidence type="ECO:0000256" key="4">
    <source>
        <dbReference type="ARBA" id="ARBA00023004"/>
    </source>
</evidence>
<organism evidence="7 8">
    <name type="scientific">Aspergillus calidoustus</name>
    <dbReference type="NCBI Taxonomy" id="454130"/>
    <lineage>
        <taxon>Eukaryota</taxon>
        <taxon>Fungi</taxon>
        <taxon>Dikarya</taxon>
        <taxon>Ascomycota</taxon>
        <taxon>Pezizomycotina</taxon>
        <taxon>Eurotiomycetes</taxon>
        <taxon>Eurotiomycetidae</taxon>
        <taxon>Eurotiales</taxon>
        <taxon>Aspergillaceae</taxon>
        <taxon>Aspergillus</taxon>
        <taxon>Aspergillus subgen. Nidulantes</taxon>
    </lineage>
</organism>
<keyword evidence="2" id="KW-0223">Dioxygenase</keyword>